<evidence type="ECO:0000259" key="1">
    <source>
        <dbReference type="Pfam" id="PF00364"/>
    </source>
</evidence>
<protein>
    <recommendedName>
        <fullName evidence="1">Lipoyl-binding domain-containing protein</fullName>
    </recommendedName>
</protein>
<dbReference type="SUPFAM" id="SSF51230">
    <property type="entry name" value="Single hybrid motif"/>
    <property type="match status" value="1"/>
</dbReference>
<comment type="caution">
    <text evidence="2">The sequence shown here is derived from an EMBL/GenBank/DDBJ whole genome shotgun (WGS) entry which is preliminary data.</text>
</comment>
<name>A0ABQ1E5S2_9CLOT</name>
<dbReference type="Gene3D" id="2.40.50.100">
    <property type="match status" value="1"/>
</dbReference>
<keyword evidence="3" id="KW-1185">Reference proteome</keyword>
<gene>
    <name evidence="2" type="ORF">CSC2_06100</name>
</gene>
<dbReference type="InterPro" id="IPR011053">
    <property type="entry name" value="Single_hybrid_motif"/>
</dbReference>
<accession>A0ABQ1E5S2</accession>
<sequence length="151" mass="17664">MNDGIKCVMGNNNLDKNKLIELITLAQESNLKEFYYENKSLKLNFKFEAEIIYKSISDTKILKNEKIVNEVFEKIIIKSEYVARIKLVDSNNHFFVKVGDYVKKDAKIAEYEYLNVIIDLKAPCDGIIKELLVEHNHMIDFNKNLIVMDRL</sequence>
<dbReference type="Pfam" id="PF00364">
    <property type="entry name" value="Biotin_lipoyl"/>
    <property type="match status" value="1"/>
</dbReference>
<dbReference type="Proteomes" id="UP000663802">
    <property type="component" value="Unassembled WGS sequence"/>
</dbReference>
<evidence type="ECO:0000313" key="2">
    <source>
        <dbReference type="EMBL" id="GFZ30084.1"/>
    </source>
</evidence>
<dbReference type="EMBL" id="BMBA01000001">
    <property type="protein sequence ID" value="GFZ30084.1"/>
    <property type="molecule type" value="Genomic_DNA"/>
</dbReference>
<reference evidence="2 3" key="1">
    <citation type="journal article" date="2021" name="Int. J. Syst. Evol. Microbiol.">
        <title>Clostridium zeae sp. nov., isolated from corn silage.</title>
        <authorList>
            <person name="Kobayashi H."/>
            <person name="Tanizawa Y."/>
            <person name="Yagura M."/>
            <person name="Sakamoto M."/>
            <person name="Ohkuma M."/>
            <person name="Tohno M."/>
        </authorList>
    </citation>
    <scope>NUCLEOTIDE SEQUENCE [LARGE SCALE GENOMIC DNA]</scope>
    <source>
        <strain evidence="2 3">CSC2</strain>
    </source>
</reference>
<organism evidence="2 3">
    <name type="scientific">Clostridium zeae</name>
    <dbReference type="NCBI Taxonomy" id="2759022"/>
    <lineage>
        <taxon>Bacteria</taxon>
        <taxon>Bacillati</taxon>
        <taxon>Bacillota</taxon>
        <taxon>Clostridia</taxon>
        <taxon>Eubacteriales</taxon>
        <taxon>Clostridiaceae</taxon>
        <taxon>Clostridium</taxon>
    </lineage>
</organism>
<proteinExistence type="predicted"/>
<dbReference type="InterPro" id="IPR000089">
    <property type="entry name" value="Biotin_lipoyl"/>
</dbReference>
<evidence type="ECO:0000313" key="3">
    <source>
        <dbReference type="Proteomes" id="UP000663802"/>
    </source>
</evidence>
<feature type="domain" description="Lipoyl-binding" evidence="1">
    <location>
        <begin position="93"/>
        <end position="147"/>
    </location>
</feature>